<dbReference type="InterPro" id="IPR036709">
    <property type="entry name" value="Autotransporte_beta_dom_sf"/>
</dbReference>
<dbReference type="EMBL" id="JASHIF010000020">
    <property type="protein sequence ID" value="MDI9861566.1"/>
    <property type="molecule type" value="Genomic_DNA"/>
</dbReference>
<comment type="caution">
    <text evidence="2">The sequence shown here is derived from an EMBL/GenBank/DDBJ whole genome shotgun (WGS) entry which is preliminary data.</text>
</comment>
<evidence type="ECO:0000256" key="1">
    <source>
        <dbReference type="SAM" id="SignalP"/>
    </source>
</evidence>
<protein>
    <recommendedName>
        <fullName evidence="4">Outer membrane protein beta-barrel domain-containing protein</fullName>
    </recommendedName>
</protein>
<dbReference type="Proteomes" id="UP001236507">
    <property type="component" value="Unassembled WGS sequence"/>
</dbReference>
<reference evidence="2 3" key="1">
    <citation type="submission" date="2023-05" db="EMBL/GenBank/DDBJ databases">
        <title>Novel species of genus Flectobacillus isolated from stream in China.</title>
        <authorList>
            <person name="Lu H."/>
        </authorList>
    </citation>
    <scope>NUCLEOTIDE SEQUENCE [LARGE SCALE GENOMIC DNA]</scope>
    <source>
        <strain evidence="2 3">KCTC 42575</strain>
    </source>
</reference>
<sequence length="176" mass="18927">MKKLKFSALLFALVVLVSFSSQAQTFKRGDKILNAGIGLLHFGAYANAEFAIEDNIGIGPMVGYTYYNSGFLTGYSGDYSYGQFRVGARGAYHLGDVLNLGDDSIDPYVAVGAGLLFDRNNYTYNTNTGNVTYGTRTTIFINPRAGARFPLSNNLSGFGEVGWGASWVTAGVSFGF</sequence>
<evidence type="ECO:0008006" key="4">
    <source>
        <dbReference type="Google" id="ProtNLM"/>
    </source>
</evidence>
<evidence type="ECO:0000313" key="2">
    <source>
        <dbReference type="EMBL" id="MDI9861566.1"/>
    </source>
</evidence>
<name>A0ABT6YEI1_9BACT</name>
<proteinExistence type="predicted"/>
<feature type="chain" id="PRO_5045958600" description="Outer membrane protein beta-barrel domain-containing protein" evidence="1">
    <location>
        <begin position="24"/>
        <end position="176"/>
    </location>
</feature>
<feature type="signal peptide" evidence="1">
    <location>
        <begin position="1"/>
        <end position="23"/>
    </location>
</feature>
<accession>A0ABT6YEI1</accession>
<dbReference type="RefSeq" id="WP_095161488.1">
    <property type="nucleotide sequence ID" value="NZ_JASHIF010000020.1"/>
</dbReference>
<evidence type="ECO:0000313" key="3">
    <source>
        <dbReference type="Proteomes" id="UP001236507"/>
    </source>
</evidence>
<organism evidence="2 3">
    <name type="scientific">Flectobacillus roseus</name>
    <dbReference type="NCBI Taxonomy" id="502259"/>
    <lineage>
        <taxon>Bacteria</taxon>
        <taxon>Pseudomonadati</taxon>
        <taxon>Bacteroidota</taxon>
        <taxon>Cytophagia</taxon>
        <taxon>Cytophagales</taxon>
        <taxon>Flectobacillaceae</taxon>
        <taxon>Flectobacillus</taxon>
    </lineage>
</organism>
<gene>
    <name evidence="2" type="ORF">QM524_20265</name>
</gene>
<dbReference type="SUPFAM" id="SSF103515">
    <property type="entry name" value="Autotransporter"/>
    <property type="match status" value="1"/>
</dbReference>
<keyword evidence="3" id="KW-1185">Reference proteome</keyword>
<keyword evidence="1" id="KW-0732">Signal</keyword>